<evidence type="ECO:0000256" key="3">
    <source>
        <dbReference type="ARBA" id="ARBA00022729"/>
    </source>
</evidence>
<keyword evidence="3" id="KW-0732">Signal</keyword>
<evidence type="ECO:0000259" key="7">
    <source>
        <dbReference type="Pfam" id="PF13145"/>
    </source>
</evidence>
<sequence length="386" mass="41384">MSAGGRQQAGSRKPGARKASAARRPVAPPPTAAGRGWLSRRVAAVSGAACLAVAALVAGTVTAFGGQDHGDEVASLDGHPVTREELLFHMDRLAPTVQNELRNKYAGLKASFSWNAKAGNRTALQRLQTRALAEIREDKTTLLLARQQGLVDSVDFADLQAERTAENTSRAEAVAAGQTVYGVTDYSLDEYYGHRLTELATDLKEKLSKGSGDPLHVTDAEVRKAYDDNPDSWNANATTYTYTQLVLQVPGKAGVDFDAKLARRVKAAGDLSDVSGVAGAEVTTDTYGGDGTTSVNTHDQDLMSVLGDLKPGEISEPAKGGGQITYYQLDSKKTDDDKAFGDYKSRIRQSLVEGKYDRYLQRRANDASMHVDHSAMAAINAKDVHQ</sequence>
<evidence type="ECO:0000256" key="6">
    <source>
        <dbReference type="SAM" id="MobiDB-lite"/>
    </source>
</evidence>
<evidence type="ECO:0000256" key="4">
    <source>
        <dbReference type="ARBA" id="ARBA00023110"/>
    </source>
</evidence>
<keyword evidence="9" id="KW-1185">Reference proteome</keyword>
<reference evidence="8 9" key="1">
    <citation type="submission" date="2017-06" db="EMBL/GenBank/DDBJ databases">
        <authorList>
            <person name="Kim H.J."/>
            <person name="Triplett B.A."/>
        </authorList>
    </citation>
    <scope>NUCLEOTIDE SEQUENCE [LARGE SCALE GENOMIC DNA]</scope>
    <source>
        <strain evidence="8 9">CGMCC 4.1858</strain>
    </source>
</reference>
<dbReference type="GO" id="GO:0003755">
    <property type="term" value="F:peptidyl-prolyl cis-trans isomerase activity"/>
    <property type="evidence" value="ECO:0007669"/>
    <property type="project" value="UniProtKB-KW"/>
</dbReference>
<protein>
    <recommendedName>
        <fullName evidence="2">peptidylprolyl isomerase</fullName>
        <ecNumber evidence="2">5.2.1.8</ecNumber>
    </recommendedName>
</protein>
<organism evidence="8 9">
    <name type="scientific">Actinacidiphila glaucinigra</name>
    <dbReference type="NCBI Taxonomy" id="235986"/>
    <lineage>
        <taxon>Bacteria</taxon>
        <taxon>Bacillati</taxon>
        <taxon>Actinomycetota</taxon>
        <taxon>Actinomycetes</taxon>
        <taxon>Kitasatosporales</taxon>
        <taxon>Streptomycetaceae</taxon>
        <taxon>Actinacidiphila</taxon>
    </lineage>
</organism>
<dbReference type="EMBL" id="FZOF01000035">
    <property type="protein sequence ID" value="SNT53458.1"/>
    <property type="molecule type" value="Genomic_DNA"/>
</dbReference>
<dbReference type="Proteomes" id="UP000198280">
    <property type="component" value="Unassembled WGS sequence"/>
</dbReference>
<proteinExistence type="predicted"/>
<dbReference type="EC" id="5.2.1.8" evidence="2"/>
<accession>A0A239NGL2</accession>
<gene>
    <name evidence="8" type="ORF">SAMN05216252_13536</name>
</gene>
<evidence type="ECO:0000313" key="8">
    <source>
        <dbReference type="EMBL" id="SNT53458.1"/>
    </source>
</evidence>
<dbReference type="PANTHER" id="PTHR47245">
    <property type="entry name" value="PEPTIDYLPROLYL ISOMERASE"/>
    <property type="match status" value="1"/>
</dbReference>
<feature type="region of interest" description="Disordered" evidence="6">
    <location>
        <begin position="1"/>
        <end position="34"/>
    </location>
</feature>
<dbReference type="SUPFAM" id="SSF109998">
    <property type="entry name" value="Triger factor/SurA peptide-binding domain-like"/>
    <property type="match status" value="1"/>
</dbReference>
<dbReference type="InterPro" id="IPR000297">
    <property type="entry name" value="PPIase_PpiC"/>
</dbReference>
<evidence type="ECO:0000313" key="9">
    <source>
        <dbReference type="Proteomes" id="UP000198280"/>
    </source>
</evidence>
<dbReference type="InterPro" id="IPR027304">
    <property type="entry name" value="Trigger_fact/SurA_dom_sf"/>
</dbReference>
<dbReference type="AlphaFoldDB" id="A0A239NGL2"/>
<evidence type="ECO:0000256" key="2">
    <source>
        <dbReference type="ARBA" id="ARBA00013194"/>
    </source>
</evidence>
<keyword evidence="4" id="KW-0697">Rotamase</keyword>
<comment type="catalytic activity">
    <reaction evidence="1">
        <text>[protein]-peptidylproline (omega=180) = [protein]-peptidylproline (omega=0)</text>
        <dbReference type="Rhea" id="RHEA:16237"/>
        <dbReference type="Rhea" id="RHEA-COMP:10747"/>
        <dbReference type="Rhea" id="RHEA-COMP:10748"/>
        <dbReference type="ChEBI" id="CHEBI:83833"/>
        <dbReference type="ChEBI" id="CHEBI:83834"/>
        <dbReference type="EC" id="5.2.1.8"/>
    </reaction>
</comment>
<evidence type="ECO:0000256" key="1">
    <source>
        <dbReference type="ARBA" id="ARBA00000971"/>
    </source>
</evidence>
<dbReference type="Pfam" id="PF13145">
    <property type="entry name" value="Rotamase_2"/>
    <property type="match status" value="1"/>
</dbReference>
<dbReference type="InterPro" id="IPR050245">
    <property type="entry name" value="PrsA_foldase"/>
</dbReference>
<evidence type="ECO:0000256" key="5">
    <source>
        <dbReference type="ARBA" id="ARBA00023235"/>
    </source>
</evidence>
<keyword evidence="5" id="KW-0413">Isomerase</keyword>
<name>A0A239NGL2_9ACTN</name>
<dbReference type="PANTHER" id="PTHR47245:SF1">
    <property type="entry name" value="FOLDASE PROTEIN PRSA"/>
    <property type="match status" value="1"/>
</dbReference>
<feature type="domain" description="PpiC" evidence="7">
    <location>
        <begin position="217"/>
        <end position="342"/>
    </location>
</feature>